<dbReference type="PROSITE" id="PS50928">
    <property type="entry name" value="ABC_TM1"/>
    <property type="match status" value="1"/>
</dbReference>
<dbReference type="PROSITE" id="PS51257">
    <property type="entry name" value="PROKAR_LIPOPROTEIN"/>
    <property type="match status" value="1"/>
</dbReference>
<keyword evidence="5 7" id="KW-1133">Transmembrane helix</keyword>
<dbReference type="CDD" id="cd06261">
    <property type="entry name" value="TM_PBP2"/>
    <property type="match status" value="1"/>
</dbReference>
<evidence type="ECO:0000256" key="2">
    <source>
        <dbReference type="ARBA" id="ARBA00022448"/>
    </source>
</evidence>
<accession>A0A9D1G627</accession>
<feature type="domain" description="ABC transmembrane type-1" evidence="8">
    <location>
        <begin position="74"/>
        <end position="263"/>
    </location>
</feature>
<feature type="transmembrane region" description="Helical" evidence="7">
    <location>
        <begin position="244"/>
        <end position="263"/>
    </location>
</feature>
<evidence type="ECO:0000313" key="9">
    <source>
        <dbReference type="EMBL" id="HIS97866.1"/>
    </source>
</evidence>
<keyword evidence="3" id="KW-1003">Cell membrane</keyword>
<dbReference type="PANTHER" id="PTHR43744:SF8">
    <property type="entry name" value="SN-GLYCEROL-3-PHOSPHATE TRANSPORT SYSTEM PERMEASE PROTEIN UGPE"/>
    <property type="match status" value="1"/>
</dbReference>
<gene>
    <name evidence="9" type="ORF">IAD42_07830</name>
</gene>
<evidence type="ECO:0000256" key="3">
    <source>
        <dbReference type="ARBA" id="ARBA00022475"/>
    </source>
</evidence>
<dbReference type="Proteomes" id="UP000886876">
    <property type="component" value="Unassembled WGS sequence"/>
</dbReference>
<comment type="caution">
    <text evidence="9">The sequence shown here is derived from an EMBL/GenBank/DDBJ whole genome shotgun (WGS) entry which is preliminary data.</text>
</comment>
<comment type="similarity">
    <text evidence="7">Belongs to the binding-protein-dependent transport system permease family.</text>
</comment>
<evidence type="ECO:0000259" key="8">
    <source>
        <dbReference type="PROSITE" id="PS50928"/>
    </source>
</evidence>
<evidence type="ECO:0000256" key="4">
    <source>
        <dbReference type="ARBA" id="ARBA00022692"/>
    </source>
</evidence>
<evidence type="ECO:0000256" key="1">
    <source>
        <dbReference type="ARBA" id="ARBA00004651"/>
    </source>
</evidence>
<dbReference type="GO" id="GO:0005886">
    <property type="term" value="C:plasma membrane"/>
    <property type="evidence" value="ECO:0007669"/>
    <property type="project" value="UniProtKB-SubCell"/>
</dbReference>
<dbReference type="Gene3D" id="1.10.3720.10">
    <property type="entry name" value="MetI-like"/>
    <property type="match status" value="1"/>
</dbReference>
<name>A0A9D1G627_9FIRM</name>
<evidence type="ECO:0000256" key="6">
    <source>
        <dbReference type="ARBA" id="ARBA00023136"/>
    </source>
</evidence>
<dbReference type="Pfam" id="PF00528">
    <property type="entry name" value="BPD_transp_1"/>
    <property type="match status" value="1"/>
</dbReference>
<feature type="transmembrane region" description="Helical" evidence="7">
    <location>
        <begin position="78"/>
        <end position="97"/>
    </location>
</feature>
<dbReference type="SUPFAM" id="SSF161098">
    <property type="entry name" value="MetI-like"/>
    <property type="match status" value="1"/>
</dbReference>
<dbReference type="AlphaFoldDB" id="A0A9D1G627"/>
<feature type="transmembrane region" description="Helical" evidence="7">
    <location>
        <begin position="142"/>
        <end position="163"/>
    </location>
</feature>
<dbReference type="EMBL" id="DVJS01000196">
    <property type="protein sequence ID" value="HIS97866.1"/>
    <property type="molecule type" value="Genomic_DNA"/>
</dbReference>
<sequence>MRKGKNIGKAEGIIFSLLGLLWAFGCIFPIWKVFCATFSKETTNLTTVMLPDSFSNGISKVYTALTSVNVMEATVDTAIYTLISIVGMLIMCSLASYEFSFYKFPGKKLLFSVLMGAMMLPFILYVVPLYRFVYQLGLTDTYLGVAIPIMISPMSVFILNQFSESIPVSLIESARIDGAGHFQIFFRIYLPLVRNGLITVTVLMFLRSWGAYMWPALVTGNEILPVSRTIANLLSKFFYVDVRVKMAAMLLAMIPPMVIYVIFQKRVIEGMTMSSVKG</sequence>
<reference evidence="9" key="2">
    <citation type="journal article" date="2021" name="PeerJ">
        <title>Extensive microbial diversity within the chicken gut microbiome revealed by metagenomics and culture.</title>
        <authorList>
            <person name="Gilroy R."/>
            <person name="Ravi A."/>
            <person name="Getino M."/>
            <person name="Pursley I."/>
            <person name="Horton D.L."/>
            <person name="Alikhan N.F."/>
            <person name="Baker D."/>
            <person name="Gharbi K."/>
            <person name="Hall N."/>
            <person name="Watson M."/>
            <person name="Adriaenssens E.M."/>
            <person name="Foster-Nyarko E."/>
            <person name="Jarju S."/>
            <person name="Secka A."/>
            <person name="Antonio M."/>
            <person name="Oren A."/>
            <person name="Chaudhuri R.R."/>
            <person name="La Ragione R."/>
            <person name="Hildebrand F."/>
            <person name="Pallen M.J."/>
        </authorList>
    </citation>
    <scope>NUCLEOTIDE SEQUENCE</scope>
    <source>
        <strain evidence="9">ChiHecec3B27-6122</strain>
    </source>
</reference>
<keyword evidence="2 7" id="KW-0813">Transport</keyword>
<evidence type="ECO:0000313" key="10">
    <source>
        <dbReference type="Proteomes" id="UP000886876"/>
    </source>
</evidence>
<dbReference type="InterPro" id="IPR000515">
    <property type="entry name" value="MetI-like"/>
</dbReference>
<reference evidence="9" key="1">
    <citation type="submission" date="2020-10" db="EMBL/GenBank/DDBJ databases">
        <authorList>
            <person name="Gilroy R."/>
        </authorList>
    </citation>
    <scope>NUCLEOTIDE SEQUENCE</scope>
    <source>
        <strain evidence="9">ChiHecec3B27-6122</strain>
    </source>
</reference>
<evidence type="ECO:0000256" key="5">
    <source>
        <dbReference type="ARBA" id="ARBA00022989"/>
    </source>
</evidence>
<dbReference type="GO" id="GO:0055085">
    <property type="term" value="P:transmembrane transport"/>
    <property type="evidence" value="ECO:0007669"/>
    <property type="project" value="InterPro"/>
</dbReference>
<dbReference type="PANTHER" id="PTHR43744">
    <property type="entry name" value="ABC TRANSPORTER PERMEASE PROTEIN MG189-RELATED-RELATED"/>
    <property type="match status" value="1"/>
</dbReference>
<organism evidence="9 10">
    <name type="scientific">Candidatus Scatomorpha pullistercoris</name>
    <dbReference type="NCBI Taxonomy" id="2840929"/>
    <lineage>
        <taxon>Bacteria</taxon>
        <taxon>Bacillati</taxon>
        <taxon>Bacillota</taxon>
        <taxon>Clostridia</taxon>
        <taxon>Eubacteriales</taxon>
        <taxon>Candidatus Scatomorpha</taxon>
    </lineage>
</organism>
<protein>
    <submittedName>
        <fullName evidence="9">Carbohydrate ABC transporter permease</fullName>
    </submittedName>
</protein>
<keyword evidence="4 7" id="KW-0812">Transmembrane</keyword>
<comment type="subcellular location">
    <subcellularLocation>
        <location evidence="1 7">Cell membrane</location>
        <topology evidence="1 7">Multi-pass membrane protein</topology>
    </subcellularLocation>
</comment>
<proteinExistence type="inferred from homology"/>
<keyword evidence="6 7" id="KW-0472">Membrane</keyword>
<evidence type="ECO:0000256" key="7">
    <source>
        <dbReference type="RuleBase" id="RU363032"/>
    </source>
</evidence>
<dbReference type="InterPro" id="IPR035906">
    <property type="entry name" value="MetI-like_sf"/>
</dbReference>
<feature type="transmembrane region" description="Helical" evidence="7">
    <location>
        <begin position="184"/>
        <end position="206"/>
    </location>
</feature>
<feature type="transmembrane region" description="Helical" evidence="7">
    <location>
        <begin position="12"/>
        <end position="31"/>
    </location>
</feature>
<feature type="transmembrane region" description="Helical" evidence="7">
    <location>
        <begin position="109"/>
        <end position="130"/>
    </location>
</feature>